<evidence type="ECO:0000313" key="4">
    <source>
        <dbReference type="EMBL" id="CAH2308320.1"/>
    </source>
</evidence>
<feature type="compositionally biased region" description="Polar residues" evidence="2">
    <location>
        <begin position="69"/>
        <end position="106"/>
    </location>
</feature>
<dbReference type="GO" id="GO:0005829">
    <property type="term" value="C:cytosol"/>
    <property type="evidence" value="ECO:0007669"/>
    <property type="project" value="TreeGrafter"/>
</dbReference>
<feature type="compositionally biased region" description="Low complexity" evidence="2">
    <location>
        <begin position="613"/>
        <end position="632"/>
    </location>
</feature>
<dbReference type="GO" id="GO:0009653">
    <property type="term" value="P:anatomical structure morphogenesis"/>
    <property type="evidence" value="ECO:0007669"/>
    <property type="project" value="TreeGrafter"/>
</dbReference>
<dbReference type="SUPFAM" id="SSF48371">
    <property type="entry name" value="ARM repeat"/>
    <property type="match status" value="1"/>
</dbReference>
<evidence type="ECO:0000256" key="1">
    <source>
        <dbReference type="PROSITE-ProRule" id="PRU00259"/>
    </source>
</evidence>
<feature type="compositionally biased region" description="Basic and acidic residues" evidence="2">
    <location>
        <begin position="517"/>
        <end position="528"/>
    </location>
</feature>
<dbReference type="SUPFAM" id="SSF54695">
    <property type="entry name" value="POZ domain"/>
    <property type="match status" value="1"/>
</dbReference>
<dbReference type="InterPro" id="IPR000210">
    <property type="entry name" value="BTB/POZ_dom"/>
</dbReference>
<feature type="region of interest" description="Disordered" evidence="2">
    <location>
        <begin position="1"/>
        <end position="106"/>
    </location>
</feature>
<feature type="compositionally biased region" description="Basic and acidic residues" evidence="2">
    <location>
        <begin position="492"/>
        <end position="503"/>
    </location>
</feature>
<dbReference type="InterPro" id="IPR055445">
    <property type="entry name" value="ARM_ARMC5"/>
</dbReference>
<dbReference type="InterPro" id="IPR011333">
    <property type="entry name" value="SKP1/BTB/POZ_sf"/>
</dbReference>
<keyword evidence="5" id="KW-1185">Reference proteome</keyword>
<evidence type="ECO:0000313" key="5">
    <source>
        <dbReference type="Proteomes" id="UP001295444"/>
    </source>
</evidence>
<feature type="compositionally biased region" description="Polar residues" evidence="2">
    <location>
        <begin position="569"/>
        <end position="590"/>
    </location>
</feature>
<reference evidence="4" key="1">
    <citation type="submission" date="2022-03" db="EMBL/GenBank/DDBJ databases">
        <authorList>
            <person name="Alioto T."/>
            <person name="Alioto T."/>
            <person name="Gomez Garrido J."/>
        </authorList>
    </citation>
    <scope>NUCLEOTIDE SEQUENCE</scope>
</reference>
<dbReference type="Gene3D" id="3.30.710.10">
    <property type="entry name" value="Potassium Channel Kv1.1, Chain A"/>
    <property type="match status" value="1"/>
</dbReference>
<name>A0AAD1SSN7_PELCU</name>
<proteinExistence type="predicted"/>
<feature type="region of interest" description="Disordered" evidence="2">
    <location>
        <begin position="565"/>
        <end position="593"/>
    </location>
</feature>
<dbReference type="Pfam" id="PF24768">
    <property type="entry name" value="ARM_ARMC5"/>
    <property type="match status" value="1"/>
</dbReference>
<dbReference type="PANTHER" id="PTHR23312:SF8">
    <property type="entry name" value="ARMADILLO REPEAT-CONTAINING PROTEIN 5"/>
    <property type="match status" value="1"/>
</dbReference>
<dbReference type="AlphaFoldDB" id="A0AAD1SSN7"/>
<dbReference type="InterPro" id="IPR016024">
    <property type="entry name" value="ARM-type_fold"/>
</dbReference>
<dbReference type="InterPro" id="IPR000225">
    <property type="entry name" value="Armadillo"/>
</dbReference>
<feature type="domain" description="BTB" evidence="3">
    <location>
        <begin position="868"/>
        <end position="928"/>
    </location>
</feature>
<organism evidence="4 5">
    <name type="scientific">Pelobates cultripes</name>
    <name type="common">Western spadefoot toad</name>
    <dbReference type="NCBI Taxonomy" id="61616"/>
    <lineage>
        <taxon>Eukaryota</taxon>
        <taxon>Metazoa</taxon>
        <taxon>Chordata</taxon>
        <taxon>Craniata</taxon>
        <taxon>Vertebrata</taxon>
        <taxon>Euteleostomi</taxon>
        <taxon>Amphibia</taxon>
        <taxon>Batrachia</taxon>
        <taxon>Anura</taxon>
        <taxon>Pelobatoidea</taxon>
        <taxon>Pelobatidae</taxon>
        <taxon>Pelobates</taxon>
    </lineage>
</organism>
<dbReference type="PANTHER" id="PTHR23312">
    <property type="entry name" value="ARMC5 ARMADILLO REPEAT-CONTAINING -RELATED"/>
    <property type="match status" value="1"/>
</dbReference>
<evidence type="ECO:0000259" key="3">
    <source>
        <dbReference type="PROSITE" id="PS50097"/>
    </source>
</evidence>
<dbReference type="InterPro" id="IPR011989">
    <property type="entry name" value="ARM-like"/>
</dbReference>
<evidence type="ECO:0000256" key="2">
    <source>
        <dbReference type="SAM" id="MobiDB-lite"/>
    </source>
</evidence>
<dbReference type="PROSITE" id="PS50097">
    <property type="entry name" value="BTB"/>
    <property type="match status" value="1"/>
</dbReference>
<feature type="region of interest" description="Disordered" evidence="2">
    <location>
        <begin position="492"/>
        <end position="528"/>
    </location>
</feature>
<dbReference type="PROSITE" id="PS50176">
    <property type="entry name" value="ARM_REPEAT"/>
    <property type="match status" value="1"/>
</dbReference>
<dbReference type="Proteomes" id="UP001295444">
    <property type="component" value="Chromosome 07"/>
</dbReference>
<feature type="repeat" description="ARM" evidence="1">
    <location>
        <begin position="221"/>
        <end position="264"/>
    </location>
</feature>
<dbReference type="EMBL" id="OW240918">
    <property type="protein sequence ID" value="CAH2308320.1"/>
    <property type="molecule type" value="Genomic_DNA"/>
</dbReference>
<dbReference type="Pfam" id="PF00651">
    <property type="entry name" value="BTB"/>
    <property type="match status" value="1"/>
</dbReference>
<feature type="compositionally biased region" description="Polar residues" evidence="2">
    <location>
        <begin position="36"/>
        <end position="52"/>
    </location>
</feature>
<gene>
    <name evidence="4" type="ORF">PECUL_23A026184</name>
</gene>
<feature type="region of interest" description="Disordered" evidence="2">
    <location>
        <begin position="613"/>
        <end position="634"/>
    </location>
</feature>
<dbReference type="Gene3D" id="1.25.10.10">
    <property type="entry name" value="Leucine-rich Repeat Variant"/>
    <property type="match status" value="1"/>
</dbReference>
<accession>A0AAD1SSN7</accession>
<protein>
    <submittedName>
        <fullName evidence="4">Armadillo repeat-containing 5</fullName>
    </submittedName>
</protein>
<sequence length="1051" mass="114516">MPPSSHTPFPDMPRSSQTPFPDMPRSSHTPFPDMPRSSQTPFPGMPRSSQTPFPGMPPSSHTPFPDMPRSSQTPLPGMPPSSQTPFPGMPRSSQTPFPGMPRSSQTPLLWRGFAQASLSSGFAHMSCESLSSCLSRLSAAIDDPAGVPGALSSLRSRHVSRTGGAELFRKRGGLALLLALFTEPSRAAILGTSRRNLELALSLLGNSCTEAGSRVQVRQLGGIPALVAILQSVCVDSVWNRVSRALGNLALDPRNCVIIHQSGAVSSLIHILQSSQDAGCLHSCLRSLRILGDSLPHRLSISKQGGLSPCASLLSSTDPALVCGAVRALCELSQGCSLDCAEQLNLAVPNLVLLAGREDVKAAVRQAALGTLCNLCSQGALRPMMGNAGLIKLLILEAGAQLSAPTRCLHLVKALCLCCREAVNRIRVRELGGLELMLNVLRDLQYRCVHPRITAAFLHFCHDTVALNLLGTGGLPGLLAQRLEELTRTAEVMGDLRETRDTTNEEDEKAASSFDFPPEKVNKRTRDSTSEDSLRSWLLSEGIVCNLEDLSPEWPLDCESRGPLVPDELTNSATSIIPSHLPSSPTASSTKFREHNVVPINRLSGAEQRSVLSPSSSHLFPSTSSPQPSHSPVQEILGAPWPLGPRVPMPSEFCRPEFPTLLLLSRFSQLSDSSSLLVCPQVLEGLLTYLTCHPHPLPRAARLLQRLTCDPSCLEAFIRTGSICTLRTRLLLCESTKRDSTDCNRHCESTKELGNLLLRNLCIQAESPFGVGTVTHLLVSGSEADRKQCALSLPFIYRKNSSQRNLLLDGALHLVLEPLICMDPVYFFNVSECLSSLLDPQKVPATCKPLVLVPSRCCYRDLMSSGAADVIFVLDGGERVEGNRKEVTGGCEVFKAMLEGCYAESRQREILVQKMPPCAFTPLLHYLHGCTIESRCPTLYELPLPTPDQELSHSPLGLTLAAAGQFLLPGLQRELEVSVMDRLLSLENLPSVYSFAEMHGTSELRRDCCLFLLKMHHPPQKRAFSLFQLYQRAHDKQRLSLIIENIVQEKD</sequence>
<dbReference type="SMART" id="SM00185">
    <property type="entry name" value="ARM"/>
    <property type="match status" value="4"/>
</dbReference>